<feature type="domain" description="HTH gntR-type" evidence="4">
    <location>
        <begin position="3"/>
        <end position="70"/>
    </location>
</feature>
<dbReference type="Proteomes" id="UP001500368">
    <property type="component" value="Unassembled WGS sequence"/>
</dbReference>
<dbReference type="SMART" id="SM00345">
    <property type="entry name" value="HTH_GNTR"/>
    <property type="match status" value="1"/>
</dbReference>
<evidence type="ECO:0000313" key="6">
    <source>
        <dbReference type="Proteomes" id="UP001500368"/>
    </source>
</evidence>
<dbReference type="InterPro" id="IPR036388">
    <property type="entry name" value="WH-like_DNA-bd_sf"/>
</dbReference>
<dbReference type="Gene3D" id="1.10.10.10">
    <property type="entry name" value="Winged helix-like DNA-binding domain superfamily/Winged helix DNA-binding domain"/>
    <property type="match status" value="1"/>
</dbReference>
<dbReference type="SUPFAM" id="SSF48008">
    <property type="entry name" value="GntR ligand-binding domain-like"/>
    <property type="match status" value="1"/>
</dbReference>
<evidence type="ECO:0000256" key="3">
    <source>
        <dbReference type="ARBA" id="ARBA00023163"/>
    </source>
</evidence>
<keyword evidence="1" id="KW-0805">Transcription regulation</keyword>
<dbReference type="PANTHER" id="PTHR43537">
    <property type="entry name" value="TRANSCRIPTIONAL REGULATOR, GNTR FAMILY"/>
    <property type="match status" value="1"/>
</dbReference>
<reference evidence="6" key="1">
    <citation type="journal article" date="2019" name="Int. J. Syst. Evol. Microbiol.">
        <title>The Global Catalogue of Microorganisms (GCM) 10K type strain sequencing project: providing services to taxonomists for standard genome sequencing and annotation.</title>
        <authorList>
            <consortium name="The Broad Institute Genomics Platform"/>
            <consortium name="The Broad Institute Genome Sequencing Center for Infectious Disease"/>
            <person name="Wu L."/>
            <person name="Ma J."/>
        </authorList>
    </citation>
    <scope>NUCLEOTIDE SEQUENCE [LARGE SCALE GENOMIC DNA]</scope>
    <source>
        <strain evidence="6">JCM 19129</strain>
    </source>
</reference>
<dbReference type="PANTHER" id="PTHR43537:SF44">
    <property type="entry name" value="GNTR FAMILY REGULATORY PROTEIN"/>
    <property type="match status" value="1"/>
</dbReference>
<dbReference type="SMART" id="SM00895">
    <property type="entry name" value="FCD"/>
    <property type="match status" value="1"/>
</dbReference>
<evidence type="ECO:0000313" key="5">
    <source>
        <dbReference type="EMBL" id="GAA4926046.1"/>
    </source>
</evidence>
<protein>
    <submittedName>
        <fullName evidence="5">FCD domain-containing protein</fullName>
    </submittedName>
</protein>
<evidence type="ECO:0000259" key="4">
    <source>
        <dbReference type="PROSITE" id="PS50949"/>
    </source>
</evidence>
<dbReference type="PROSITE" id="PS50949">
    <property type="entry name" value="HTH_GNTR"/>
    <property type="match status" value="1"/>
</dbReference>
<dbReference type="InterPro" id="IPR036390">
    <property type="entry name" value="WH_DNA-bd_sf"/>
</dbReference>
<organism evidence="5 6">
    <name type="scientific">Nesterenkonia rhizosphaerae</name>
    <dbReference type="NCBI Taxonomy" id="1348272"/>
    <lineage>
        <taxon>Bacteria</taxon>
        <taxon>Bacillati</taxon>
        <taxon>Actinomycetota</taxon>
        <taxon>Actinomycetes</taxon>
        <taxon>Micrococcales</taxon>
        <taxon>Micrococcaceae</taxon>
        <taxon>Nesterenkonia</taxon>
    </lineage>
</organism>
<dbReference type="Pfam" id="PF00392">
    <property type="entry name" value="GntR"/>
    <property type="match status" value="1"/>
</dbReference>
<comment type="caution">
    <text evidence="5">The sequence shown here is derived from an EMBL/GenBank/DDBJ whole genome shotgun (WGS) entry which is preliminary data.</text>
</comment>
<dbReference type="InterPro" id="IPR008920">
    <property type="entry name" value="TF_FadR/GntR_C"/>
</dbReference>
<dbReference type="Pfam" id="PF07729">
    <property type="entry name" value="FCD"/>
    <property type="match status" value="1"/>
</dbReference>
<keyword evidence="6" id="KW-1185">Reference proteome</keyword>
<dbReference type="InterPro" id="IPR011711">
    <property type="entry name" value="GntR_C"/>
</dbReference>
<dbReference type="EMBL" id="BAABLW010000007">
    <property type="protein sequence ID" value="GAA4926046.1"/>
    <property type="molecule type" value="Genomic_DNA"/>
</dbReference>
<evidence type="ECO:0000256" key="1">
    <source>
        <dbReference type="ARBA" id="ARBA00023015"/>
    </source>
</evidence>
<dbReference type="RefSeq" id="WP_345478322.1">
    <property type="nucleotide sequence ID" value="NZ_BAABLW010000007.1"/>
</dbReference>
<accession>A0ABP9G5J8</accession>
<proteinExistence type="predicted"/>
<dbReference type="SUPFAM" id="SSF46785">
    <property type="entry name" value="Winged helix' DNA-binding domain"/>
    <property type="match status" value="1"/>
</dbReference>
<keyword evidence="2" id="KW-0238">DNA-binding</keyword>
<gene>
    <name evidence="5" type="ORF">GCM10025790_24810</name>
</gene>
<sequence>MSQGSHTSVLDDLGRRIAGGELPPGTVLTLAGLEQEYGVSRTVIRESVRVLESKTMVASKRRVGVTVTPMHRWHVLDPVLIRWRLESPARAQQLVALTELRLAVEPAAARLTAIRASEDARAEIGRLAAVLKELGDSGRGDTEEYLAADIAFHNCLLEACGNLMLSAIKEPIAQVISGRHRAGLTPAEPVHASLHNHVEAAAAIVRGDADGAESYVRAYVESILGEVRTIG</sequence>
<dbReference type="InterPro" id="IPR000524">
    <property type="entry name" value="Tscrpt_reg_HTH_GntR"/>
</dbReference>
<name>A0ABP9G5J8_9MICC</name>
<evidence type="ECO:0000256" key="2">
    <source>
        <dbReference type="ARBA" id="ARBA00023125"/>
    </source>
</evidence>
<dbReference type="Gene3D" id="1.20.120.530">
    <property type="entry name" value="GntR ligand-binding domain-like"/>
    <property type="match status" value="1"/>
</dbReference>
<keyword evidence="3" id="KW-0804">Transcription</keyword>